<dbReference type="EMBL" id="CP003653">
    <property type="protein sequence ID" value="AFZ37483.1"/>
    <property type="molecule type" value="Genomic_DNA"/>
</dbReference>
<dbReference type="GO" id="GO:0006355">
    <property type="term" value="P:regulation of DNA-templated transcription"/>
    <property type="evidence" value="ECO:0007669"/>
    <property type="project" value="InterPro"/>
</dbReference>
<dbReference type="Gene3D" id="1.10.1220.10">
    <property type="entry name" value="Met repressor-like"/>
    <property type="match status" value="1"/>
</dbReference>
<gene>
    <name evidence="1" type="ordered locus">Sta7437_4005</name>
</gene>
<protein>
    <submittedName>
        <fullName evidence="1">CopG family protein</fullName>
    </submittedName>
</protein>
<accession>K9XY71</accession>
<dbReference type="eggNOG" id="COG0864">
    <property type="taxonomic scope" value="Bacteria"/>
</dbReference>
<evidence type="ECO:0000313" key="1">
    <source>
        <dbReference type="EMBL" id="AFZ37483.1"/>
    </source>
</evidence>
<dbReference type="CDD" id="cd22231">
    <property type="entry name" value="RHH_NikR_HicB-like"/>
    <property type="match status" value="1"/>
</dbReference>
<name>K9XY71_STAC7</name>
<reference evidence="2" key="1">
    <citation type="journal article" date="2013" name="Proc. Natl. Acad. Sci. U.S.A.">
        <title>Improving the coverage of the cyanobacterial phylum using diversity-driven genome sequencing.</title>
        <authorList>
            <person name="Shih P.M."/>
            <person name="Wu D."/>
            <person name="Latifi A."/>
            <person name="Axen S.D."/>
            <person name="Fewer D.P."/>
            <person name="Talla E."/>
            <person name="Calteau A."/>
            <person name="Cai F."/>
            <person name="Tandeau de Marsac N."/>
            <person name="Rippka R."/>
            <person name="Herdman M."/>
            <person name="Sivonen K."/>
            <person name="Coursin T."/>
            <person name="Laurent T."/>
            <person name="Goodwin L."/>
            <person name="Nolan M."/>
            <person name="Davenport K.W."/>
            <person name="Han C.S."/>
            <person name="Rubin E.M."/>
            <person name="Eisen J.A."/>
            <person name="Woyke T."/>
            <person name="Gugger M."/>
            <person name="Kerfeld C.A."/>
        </authorList>
    </citation>
    <scope>NUCLEOTIDE SEQUENCE [LARGE SCALE GENOMIC DNA]</scope>
    <source>
        <strain evidence="2">ATCC 29371 / PCC 7437</strain>
    </source>
</reference>
<dbReference type="RefSeq" id="WP_015195141.1">
    <property type="nucleotide sequence ID" value="NC_019748.1"/>
</dbReference>
<keyword evidence="2" id="KW-1185">Reference proteome</keyword>
<dbReference type="STRING" id="111780.Sta7437_4005"/>
<dbReference type="InterPro" id="IPR013321">
    <property type="entry name" value="Arc_rbn_hlx_hlx"/>
</dbReference>
<evidence type="ECO:0000313" key="2">
    <source>
        <dbReference type="Proteomes" id="UP000010473"/>
    </source>
</evidence>
<dbReference type="Proteomes" id="UP000010473">
    <property type="component" value="Chromosome"/>
</dbReference>
<proteinExistence type="predicted"/>
<dbReference type="KEGG" id="scs:Sta7437_4005"/>
<sequence length="77" mass="9241">MQKKIAITIDENLLAEIDYLVEQKIYPNRSQAIAANLEANRNFLRRQRFEIECAKLEPKEEQEFAEWGGFDDWMEEY</sequence>
<dbReference type="SUPFAM" id="SSF47598">
    <property type="entry name" value="Ribbon-helix-helix"/>
    <property type="match status" value="1"/>
</dbReference>
<dbReference type="OrthoDB" id="9800125at2"/>
<dbReference type="InterPro" id="IPR010985">
    <property type="entry name" value="Ribbon_hlx_hlx"/>
</dbReference>
<organism evidence="1 2">
    <name type="scientific">Stanieria cyanosphaera (strain ATCC 29371 / PCC 7437)</name>
    <dbReference type="NCBI Taxonomy" id="111780"/>
    <lineage>
        <taxon>Bacteria</taxon>
        <taxon>Bacillati</taxon>
        <taxon>Cyanobacteriota</taxon>
        <taxon>Cyanophyceae</taxon>
        <taxon>Pleurocapsales</taxon>
        <taxon>Dermocarpellaceae</taxon>
        <taxon>Stanieria</taxon>
    </lineage>
</organism>
<dbReference type="AlphaFoldDB" id="K9XY71"/>
<dbReference type="HOGENOM" id="CLU_2586142_0_0_3"/>